<evidence type="ECO:0000259" key="7">
    <source>
        <dbReference type="Pfam" id="PF25967"/>
    </source>
</evidence>
<evidence type="ECO:0000259" key="4">
    <source>
        <dbReference type="Pfam" id="PF25876"/>
    </source>
</evidence>
<dbReference type="InterPro" id="IPR006143">
    <property type="entry name" value="RND_pump_MFP"/>
</dbReference>
<evidence type="ECO:0000256" key="1">
    <source>
        <dbReference type="ARBA" id="ARBA00004196"/>
    </source>
</evidence>
<keyword evidence="3" id="KW-0732">Signal</keyword>
<dbReference type="InterPro" id="IPR058627">
    <property type="entry name" value="MdtA-like_C"/>
</dbReference>
<dbReference type="PANTHER" id="PTHR30158">
    <property type="entry name" value="ACRA/E-RELATED COMPONENT OF DRUG EFFLUX TRANSPORTER"/>
    <property type="match status" value="1"/>
</dbReference>
<dbReference type="PANTHER" id="PTHR30158:SF3">
    <property type="entry name" value="MULTIDRUG EFFLUX PUMP SUBUNIT ACRA-RELATED"/>
    <property type="match status" value="1"/>
</dbReference>
<evidence type="ECO:0000256" key="3">
    <source>
        <dbReference type="SAM" id="SignalP"/>
    </source>
</evidence>
<dbReference type="NCBIfam" id="TIGR01730">
    <property type="entry name" value="RND_mfp"/>
    <property type="match status" value="1"/>
</dbReference>
<comment type="subcellular location">
    <subcellularLocation>
        <location evidence="1">Cell envelope</location>
    </subcellularLocation>
</comment>
<feature type="domain" description="Multidrug resistance protein MdtA-like C-terminal permuted SH3" evidence="7">
    <location>
        <begin position="292"/>
        <end position="353"/>
    </location>
</feature>
<evidence type="ECO:0000259" key="5">
    <source>
        <dbReference type="Pfam" id="PF25917"/>
    </source>
</evidence>
<protein>
    <submittedName>
        <fullName evidence="8">Efflux RND transporter periplasmic adaptor subunit</fullName>
    </submittedName>
</protein>
<dbReference type="Proteomes" id="UP001148313">
    <property type="component" value="Unassembled WGS sequence"/>
</dbReference>
<feature type="domain" description="Multidrug resistance protein MdtA-like barrel-sandwich hybrid" evidence="5">
    <location>
        <begin position="57"/>
        <end position="194"/>
    </location>
</feature>
<dbReference type="Pfam" id="PF25944">
    <property type="entry name" value="Beta-barrel_RND"/>
    <property type="match status" value="1"/>
</dbReference>
<dbReference type="InterPro" id="IPR058626">
    <property type="entry name" value="MdtA-like_b-barrel"/>
</dbReference>
<dbReference type="Gene3D" id="2.40.420.20">
    <property type="match status" value="1"/>
</dbReference>
<comment type="similarity">
    <text evidence="2">Belongs to the membrane fusion protein (MFP) (TC 8.A.1) family.</text>
</comment>
<dbReference type="InterPro" id="IPR058624">
    <property type="entry name" value="MdtA-like_HH"/>
</dbReference>
<dbReference type="RefSeq" id="WP_271092328.1">
    <property type="nucleotide sequence ID" value="NZ_JAPJZH010000023.1"/>
</dbReference>
<feature type="signal peptide" evidence="3">
    <location>
        <begin position="1"/>
        <end position="22"/>
    </location>
</feature>
<keyword evidence="9" id="KW-1185">Reference proteome</keyword>
<feature type="domain" description="Multidrug resistance protein MdtA-like beta-barrel" evidence="6">
    <location>
        <begin position="202"/>
        <end position="287"/>
    </location>
</feature>
<evidence type="ECO:0000259" key="6">
    <source>
        <dbReference type="Pfam" id="PF25944"/>
    </source>
</evidence>
<accession>A0ABT4VUR9</accession>
<dbReference type="Gene3D" id="2.40.50.100">
    <property type="match status" value="1"/>
</dbReference>
<gene>
    <name evidence="8" type="ORF">OOZ53_24100</name>
</gene>
<dbReference type="InterPro" id="IPR058625">
    <property type="entry name" value="MdtA-like_BSH"/>
</dbReference>
<dbReference type="Pfam" id="PF25876">
    <property type="entry name" value="HH_MFP_RND"/>
    <property type="match status" value="1"/>
</dbReference>
<reference evidence="8" key="1">
    <citation type="submission" date="2022-11" db="EMBL/GenBank/DDBJ databases">
        <title>Hoeflea poritis sp. nov., isolated from scleractinian coral Porites lutea.</title>
        <authorList>
            <person name="Zhang G."/>
            <person name="Wei Q."/>
            <person name="Cai L."/>
        </authorList>
    </citation>
    <scope>NUCLEOTIDE SEQUENCE</scope>
    <source>
        <strain evidence="8">E7-10</strain>
    </source>
</reference>
<dbReference type="Gene3D" id="1.10.287.470">
    <property type="entry name" value="Helix hairpin bin"/>
    <property type="match status" value="1"/>
</dbReference>
<dbReference type="Gene3D" id="2.40.30.170">
    <property type="match status" value="1"/>
</dbReference>
<organism evidence="8 9">
    <name type="scientific">Hoeflea poritis</name>
    <dbReference type="NCBI Taxonomy" id="2993659"/>
    <lineage>
        <taxon>Bacteria</taxon>
        <taxon>Pseudomonadati</taxon>
        <taxon>Pseudomonadota</taxon>
        <taxon>Alphaproteobacteria</taxon>
        <taxon>Hyphomicrobiales</taxon>
        <taxon>Rhizobiaceae</taxon>
        <taxon>Hoeflea</taxon>
    </lineage>
</organism>
<dbReference type="Pfam" id="PF25917">
    <property type="entry name" value="BSH_RND"/>
    <property type="match status" value="1"/>
</dbReference>
<dbReference type="Pfam" id="PF25967">
    <property type="entry name" value="RND-MFP_C"/>
    <property type="match status" value="1"/>
</dbReference>
<feature type="domain" description="Multidrug resistance protein MdtA-like alpha-helical hairpin" evidence="4">
    <location>
        <begin position="98"/>
        <end position="166"/>
    </location>
</feature>
<dbReference type="SUPFAM" id="SSF111369">
    <property type="entry name" value="HlyD-like secretion proteins"/>
    <property type="match status" value="1"/>
</dbReference>
<proteinExistence type="inferred from homology"/>
<name>A0ABT4VUR9_9HYPH</name>
<sequence>MKFFAGLSTFVVLALAPAHGTAQDTSNDKPNVTVATVASQQSGDRGSYVGRVQAVSTVDLQARIEGILEQRNFTEGGLVKKGDVLYVIEKGLYEASVDSAKATLEGAQATLKNSTVELERQKFLLDKGDVAQSAYDSAAATVGVDQSNVDQAKASLDTANINLGYTEIHAPIDGRISKSNIDVGNLVNSNSGTLATITSVDPIYVSFYMGERDLIADREQGLIGADSAALKVSLTMANGDAYASTGSVSYVGTAVEEGSDTVEIRATFDNPDNILIPGQFVNVVVAEAKPQQVLVVPQSAVQLDSKGHFVYLVDSAGKIERQDVKLGRQTAGLWEVSSGLKEGEKVVVQGLQRVSPGVAVNATELKQ</sequence>
<comment type="caution">
    <text evidence="8">The sequence shown here is derived from an EMBL/GenBank/DDBJ whole genome shotgun (WGS) entry which is preliminary data.</text>
</comment>
<feature type="chain" id="PRO_5047255517" evidence="3">
    <location>
        <begin position="23"/>
        <end position="367"/>
    </location>
</feature>
<evidence type="ECO:0000313" key="8">
    <source>
        <dbReference type="EMBL" id="MDA4848462.1"/>
    </source>
</evidence>
<evidence type="ECO:0000256" key="2">
    <source>
        <dbReference type="ARBA" id="ARBA00009477"/>
    </source>
</evidence>
<evidence type="ECO:0000313" key="9">
    <source>
        <dbReference type="Proteomes" id="UP001148313"/>
    </source>
</evidence>
<dbReference type="EMBL" id="JAPJZH010000023">
    <property type="protein sequence ID" value="MDA4848462.1"/>
    <property type="molecule type" value="Genomic_DNA"/>
</dbReference>